<reference evidence="2 3" key="1">
    <citation type="journal article" date="2012" name="Eukaryot. Cell">
        <title>Genome sequence of the fungus Glarea lozoyensis: the first genome sequence of a species from the Helotiaceae family.</title>
        <authorList>
            <person name="Youssar L."/>
            <person name="Gruening B.A."/>
            <person name="Erxleben A."/>
            <person name="Guenther S."/>
            <person name="Huettel W."/>
        </authorList>
    </citation>
    <scope>NUCLEOTIDE SEQUENCE [LARGE SCALE GENOMIC DNA]</scope>
    <source>
        <strain evidence="3">ATCC 74030 / MF5533</strain>
    </source>
</reference>
<dbReference type="HOGENOM" id="CLU_3351219_0_0_1"/>
<dbReference type="InParanoid" id="H0EDZ0"/>
<evidence type="ECO:0000256" key="1">
    <source>
        <dbReference type="SAM" id="MobiDB-lite"/>
    </source>
</evidence>
<sequence>MGVRGTREHDDCQSKQHRDLRDDDEDEDKCVLFEEKH</sequence>
<evidence type="ECO:0000313" key="3">
    <source>
        <dbReference type="Proteomes" id="UP000005446"/>
    </source>
</evidence>
<gene>
    <name evidence="2" type="ORF">M7I_0601</name>
</gene>
<dbReference type="Proteomes" id="UP000005446">
    <property type="component" value="Unassembled WGS sequence"/>
</dbReference>
<accession>H0EDZ0</accession>
<feature type="region of interest" description="Disordered" evidence="1">
    <location>
        <begin position="1"/>
        <end position="37"/>
    </location>
</feature>
<proteinExistence type="predicted"/>
<dbReference type="EMBL" id="AGUE01000010">
    <property type="protein sequence ID" value="EHL03380.1"/>
    <property type="molecule type" value="Genomic_DNA"/>
</dbReference>
<protein>
    <submittedName>
        <fullName evidence="2">Uncharacterized protein</fullName>
    </submittedName>
</protein>
<organism evidence="2 3">
    <name type="scientific">Glarea lozoyensis (strain ATCC 74030 / MF5533)</name>
    <dbReference type="NCBI Taxonomy" id="1104152"/>
    <lineage>
        <taxon>Eukaryota</taxon>
        <taxon>Fungi</taxon>
        <taxon>Dikarya</taxon>
        <taxon>Ascomycota</taxon>
        <taxon>Pezizomycotina</taxon>
        <taxon>Leotiomycetes</taxon>
        <taxon>Helotiales</taxon>
        <taxon>Helotiaceae</taxon>
        <taxon>Glarea</taxon>
    </lineage>
</organism>
<name>H0EDZ0_GLAL7</name>
<keyword evidence="3" id="KW-1185">Reference proteome</keyword>
<feature type="compositionally biased region" description="Basic and acidic residues" evidence="1">
    <location>
        <begin position="1"/>
        <end position="21"/>
    </location>
</feature>
<comment type="caution">
    <text evidence="2">The sequence shown here is derived from an EMBL/GenBank/DDBJ whole genome shotgun (WGS) entry which is preliminary data.</text>
</comment>
<dbReference type="AlphaFoldDB" id="H0EDZ0"/>
<evidence type="ECO:0000313" key="2">
    <source>
        <dbReference type="EMBL" id="EHL03380.1"/>
    </source>
</evidence>